<keyword evidence="6 11" id="KW-0411">Iron-sulfur</keyword>
<sequence>MLQVVEVSVTVAAAADTGGRFLAGTGDWPSWVVPRRALGEWADLQDAVSVLVGGPACRREPELWWATPRTSEGVDAQAEAAAACSWCPARLECLSYALAANEREGVWGGRTAAERRCAA</sequence>
<organism evidence="13 14">
    <name type="scientific">Nocardioides psychrotolerans</name>
    <dbReference type="NCBI Taxonomy" id="1005945"/>
    <lineage>
        <taxon>Bacteria</taxon>
        <taxon>Bacillati</taxon>
        <taxon>Actinomycetota</taxon>
        <taxon>Actinomycetes</taxon>
        <taxon>Propionibacteriales</taxon>
        <taxon>Nocardioidaceae</taxon>
        <taxon>Nocardioides</taxon>
    </lineage>
</organism>
<keyword evidence="11" id="KW-0963">Cytoplasm</keyword>
<keyword evidence="7 11" id="KW-0805">Transcription regulation</keyword>
<evidence type="ECO:0000313" key="13">
    <source>
        <dbReference type="EMBL" id="SFI43736.1"/>
    </source>
</evidence>
<keyword evidence="10 11" id="KW-0804">Transcription</keyword>
<evidence type="ECO:0000256" key="2">
    <source>
        <dbReference type="ARBA" id="ARBA00006597"/>
    </source>
</evidence>
<comment type="subcellular location">
    <subcellularLocation>
        <location evidence="1 11">Cytoplasm</location>
    </subcellularLocation>
</comment>
<feature type="binding site" evidence="11">
    <location>
        <position position="87"/>
    </location>
    <ligand>
        <name>[4Fe-4S] cluster</name>
        <dbReference type="ChEBI" id="CHEBI:49883"/>
    </ligand>
</feature>
<dbReference type="PROSITE" id="PS51674">
    <property type="entry name" value="4FE4S_WBL"/>
    <property type="match status" value="1"/>
</dbReference>
<feature type="binding site" evidence="11">
    <location>
        <position position="57"/>
    </location>
    <ligand>
        <name>[4Fe-4S] cluster</name>
        <dbReference type="ChEBI" id="CHEBI:49883"/>
    </ligand>
</feature>
<evidence type="ECO:0000256" key="5">
    <source>
        <dbReference type="ARBA" id="ARBA00023004"/>
    </source>
</evidence>
<dbReference type="GO" id="GO:0006355">
    <property type="term" value="P:regulation of DNA-templated transcription"/>
    <property type="evidence" value="ECO:0007669"/>
    <property type="project" value="UniProtKB-UniRule"/>
</dbReference>
<accession>A0A1I3I727</accession>
<feature type="binding site" evidence="11">
    <location>
        <position position="93"/>
    </location>
    <ligand>
        <name>[4Fe-4S] cluster</name>
        <dbReference type="ChEBI" id="CHEBI:49883"/>
    </ligand>
</feature>
<dbReference type="AlphaFoldDB" id="A0A1I3I727"/>
<keyword evidence="5 11" id="KW-0408">Iron</keyword>
<dbReference type="GO" id="GO:0003677">
    <property type="term" value="F:DNA binding"/>
    <property type="evidence" value="ECO:0007669"/>
    <property type="project" value="UniProtKB-UniRule"/>
</dbReference>
<keyword evidence="4 11" id="KW-0479">Metal-binding</keyword>
<dbReference type="HAMAP" id="MF_01479">
    <property type="entry name" value="WhiB"/>
    <property type="match status" value="1"/>
</dbReference>
<evidence type="ECO:0000256" key="9">
    <source>
        <dbReference type="ARBA" id="ARBA00023157"/>
    </source>
</evidence>
<name>A0A1I3I727_9ACTN</name>
<evidence type="ECO:0000313" key="14">
    <source>
        <dbReference type="Proteomes" id="UP000198649"/>
    </source>
</evidence>
<comment type="function">
    <text evidence="11">Acts as a transcriptional regulator. Probably redox-responsive. The apo- but not holo-form probably binds DNA.</text>
</comment>
<evidence type="ECO:0000256" key="11">
    <source>
        <dbReference type="HAMAP-Rule" id="MF_01479"/>
    </source>
</evidence>
<evidence type="ECO:0000256" key="6">
    <source>
        <dbReference type="ARBA" id="ARBA00023014"/>
    </source>
</evidence>
<reference evidence="13 14" key="1">
    <citation type="submission" date="2016-10" db="EMBL/GenBank/DDBJ databases">
        <authorList>
            <person name="de Groot N.N."/>
        </authorList>
    </citation>
    <scope>NUCLEOTIDE SEQUENCE [LARGE SCALE GENOMIC DNA]</scope>
    <source>
        <strain evidence="13 14">CGMCC 1.11156</strain>
    </source>
</reference>
<dbReference type="GO" id="GO:0005737">
    <property type="term" value="C:cytoplasm"/>
    <property type="evidence" value="ECO:0007669"/>
    <property type="project" value="UniProtKB-SubCell"/>
</dbReference>
<dbReference type="GO" id="GO:0046872">
    <property type="term" value="F:metal ion binding"/>
    <property type="evidence" value="ECO:0007669"/>
    <property type="project" value="UniProtKB-KW"/>
</dbReference>
<dbReference type="Pfam" id="PF02467">
    <property type="entry name" value="Whib"/>
    <property type="match status" value="1"/>
</dbReference>
<dbReference type="InterPro" id="IPR034768">
    <property type="entry name" value="4FE4S_WBL"/>
</dbReference>
<keyword evidence="8 11" id="KW-0238">DNA-binding</keyword>
<evidence type="ECO:0000256" key="10">
    <source>
        <dbReference type="ARBA" id="ARBA00023163"/>
    </source>
</evidence>
<feature type="binding site" evidence="11">
    <location>
        <position position="84"/>
    </location>
    <ligand>
        <name>[4Fe-4S] cluster</name>
        <dbReference type="ChEBI" id="CHEBI:49883"/>
    </ligand>
</feature>
<gene>
    <name evidence="11" type="primary">whiB</name>
    <name evidence="13" type="ORF">SAMN05216561_108144</name>
</gene>
<keyword evidence="14" id="KW-1185">Reference proteome</keyword>
<keyword evidence="3 11" id="KW-0004">4Fe-4S</keyword>
<evidence type="ECO:0000259" key="12">
    <source>
        <dbReference type="PROSITE" id="PS51674"/>
    </source>
</evidence>
<protein>
    <recommendedName>
        <fullName evidence="11">Transcriptional regulator WhiB</fullName>
    </recommendedName>
</protein>
<evidence type="ECO:0000256" key="3">
    <source>
        <dbReference type="ARBA" id="ARBA00022485"/>
    </source>
</evidence>
<proteinExistence type="inferred from homology"/>
<evidence type="ECO:0000256" key="1">
    <source>
        <dbReference type="ARBA" id="ARBA00004496"/>
    </source>
</evidence>
<dbReference type="InterPro" id="IPR003482">
    <property type="entry name" value="Whib"/>
</dbReference>
<evidence type="ECO:0000256" key="7">
    <source>
        <dbReference type="ARBA" id="ARBA00023015"/>
    </source>
</evidence>
<dbReference type="GO" id="GO:0035731">
    <property type="term" value="F:dinitrosyl-iron complex binding"/>
    <property type="evidence" value="ECO:0007669"/>
    <property type="project" value="UniProtKB-UniRule"/>
</dbReference>
<dbReference type="EMBL" id="FOQG01000008">
    <property type="protein sequence ID" value="SFI43736.1"/>
    <property type="molecule type" value="Genomic_DNA"/>
</dbReference>
<comment type="PTM">
    <text evidence="11">The Fe-S cluster can be nitrosylated by nitric oxide (NO).</text>
</comment>
<comment type="cofactor">
    <cofactor evidence="11">
        <name>[4Fe-4S] cluster</name>
        <dbReference type="ChEBI" id="CHEBI:49883"/>
    </cofactor>
    <text evidence="11">Binds 1 [4Fe-4S] cluster per subunit. Following nitrosylation of the [4Fe-4S] cluster binds 1 [4Fe-8(NO)] cluster per subunit.</text>
</comment>
<comment type="PTM">
    <text evidence="11">Upon Fe-S cluster removal intramolecular disulfide bonds are formed.</text>
</comment>
<keyword evidence="9 11" id="KW-1015">Disulfide bond</keyword>
<evidence type="ECO:0000256" key="8">
    <source>
        <dbReference type="ARBA" id="ARBA00023125"/>
    </source>
</evidence>
<dbReference type="GO" id="GO:0051539">
    <property type="term" value="F:4 iron, 4 sulfur cluster binding"/>
    <property type="evidence" value="ECO:0007669"/>
    <property type="project" value="UniProtKB-UniRule"/>
</dbReference>
<comment type="similarity">
    <text evidence="2 11">Belongs to the WhiB family.</text>
</comment>
<dbReference type="STRING" id="1005945.SAMN05216561_108144"/>
<dbReference type="Proteomes" id="UP000198649">
    <property type="component" value="Unassembled WGS sequence"/>
</dbReference>
<feature type="domain" description="4Fe-4S Wbl-type" evidence="12">
    <location>
        <begin position="56"/>
        <end position="117"/>
    </location>
</feature>
<evidence type="ECO:0000256" key="4">
    <source>
        <dbReference type="ARBA" id="ARBA00022723"/>
    </source>
</evidence>